<feature type="active site" description="Nucleophile" evidence="12">
    <location>
        <position position="54"/>
    </location>
</feature>
<accession>T1IHP1</accession>
<dbReference type="InterPro" id="IPR004469">
    <property type="entry name" value="PSP"/>
</dbReference>
<keyword evidence="8" id="KW-0378">Hydrolase</keyword>
<dbReference type="InterPro" id="IPR023214">
    <property type="entry name" value="HAD_sf"/>
</dbReference>
<dbReference type="STRING" id="126957.T1IHP1"/>
<keyword evidence="9" id="KW-0460">Magnesium</keyword>
<dbReference type="Proteomes" id="UP000014500">
    <property type="component" value="Unassembled WGS sequence"/>
</dbReference>
<dbReference type="PANTHER" id="PTHR43344:SF2">
    <property type="entry name" value="PHOSPHOSERINE PHOSPHATASE"/>
    <property type="match status" value="1"/>
</dbReference>
<sequence>MGAGDHVNDKASLSMRISFVSLLTNLKHFSIYFSSKSLEETKNVWRAADAVCFDIDSTVCMDEGIDELAKYVGTAEEVAALTQQAMRGGIAFEDALRLRLRAIRPSMKLINSFVASHPPRLTPHVSDLVCALHKRDVPVYLISGGFCCINEPVAKILEIPAQNVYCNRLKFYYNGDYAGFDESAPTARSGGKGEVVQFLKDKYEYKKVIIIGDGVTDMEASPPADAFIGFGGNQIRDHVKTGAKWFVTDFRDLINELQKT</sequence>
<dbReference type="PANTHER" id="PTHR43344">
    <property type="entry name" value="PHOSPHOSERINE PHOSPHATASE"/>
    <property type="match status" value="1"/>
</dbReference>
<keyword evidence="7" id="KW-0479">Metal-binding</keyword>
<comment type="similarity">
    <text evidence="3">Belongs to the HAD-like hydrolase superfamily. SerB family.</text>
</comment>
<name>T1IHP1_STRMM</name>
<dbReference type="PhylomeDB" id="T1IHP1"/>
<proteinExistence type="inferred from homology"/>
<evidence type="ECO:0000256" key="1">
    <source>
        <dbReference type="ARBA" id="ARBA00001946"/>
    </source>
</evidence>
<evidence type="ECO:0000256" key="8">
    <source>
        <dbReference type="ARBA" id="ARBA00022801"/>
    </source>
</evidence>
<keyword evidence="6" id="KW-0028">Amino-acid biosynthesis</keyword>
<dbReference type="NCBIfam" id="TIGR01488">
    <property type="entry name" value="HAD-SF-IB"/>
    <property type="match status" value="1"/>
</dbReference>
<dbReference type="eggNOG" id="KOG1615">
    <property type="taxonomic scope" value="Eukaryota"/>
</dbReference>
<keyword evidence="10" id="KW-0718">Serine biosynthesis</keyword>
<evidence type="ECO:0000256" key="12">
    <source>
        <dbReference type="PIRSR" id="PIRSR604469-1"/>
    </source>
</evidence>
<dbReference type="InterPro" id="IPR036412">
    <property type="entry name" value="HAD-like_sf"/>
</dbReference>
<dbReference type="FunFam" id="3.40.50.1000:FF:000077">
    <property type="entry name" value="Phosphoserine phosphatase, chloroplastic"/>
    <property type="match status" value="1"/>
</dbReference>
<dbReference type="OMA" id="ANYFIGF"/>
<dbReference type="EC" id="3.1.3.3" evidence="4"/>
<reference evidence="13" key="2">
    <citation type="submission" date="2015-02" db="UniProtKB">
        <authorList>
            <consortium name="EnsemblMetazoa"/>
        </authorList>
    </citation>
    <scope>IDENTIFICATION</scope>
</reference>
<dbReference type="Gene3D" id="3.40.50.1000">
    <property type="entry name" value="HAD superfamily/HAD-like"/>
    <property type="match status" value="2"/>
</dbReference>
<dbReference type="Pfam" id="PF00702">
    <property type="entry name" value="Hydrolase"/>
    <property type="match status" value="1"/>
</dbReference>
<keyword evidence="14" id="KW-1185">Reference proteome</keyword>
<evidence type="ECO:0000256" key="7">
    <source>
        <dbReference type="ARBA" id="ARBA00022723"/>
    </source>
</evidence>
<comment type="pathway">
    <text evidence="2">Amino-acid biosynthesis; L-serine biosynthesis; L-serine from 3-phospho-D-glycerate: step 3/3.</text>
</comment>
<dbReference type="EMBL" id="JH429957">
    <property type="status" value="NOT_ANNOTATED_CDS"/>
    <property type="molecule type" value="Genomic_DNA"/>
</dbReference>
<dbReference type="UniPathway" id="UPA00135">
    <property type="reaction ID" value="UER00198"/>
</dbReference>
<evidence type="ECO:0000256" key="4">
    <source>
        <dbReference type="ARBA" id="ARBA00012640"/>
    </source>
</evidence>
<evidence type="ECO:0000256" key="11">
    <source>
        <dbReference type="ARBA" id="ARBA00031693"/>
    </source>
</evidence>
<feature type="active site" description="Proton donor" evidence="12">
    <location>
        <position position="56"/>
    </location>
</feature>
<dbReference type="AlphaFoldDB" id="T1IHP1"/>
<evidence type="ECO:0000256" key="5">
    <source>
        <dbReference type="ARBA" id="ARBA00015196"/>
    </source>
</evidence>
<evidence type="ECO:0000313" key="14">
    <source>
        <dbReference type="Proteomes" id="UP000014500"/>
    </source>
</evidence>
<dbReference type="GO" id="GO:0036424">
    <property type="term" value="F:L-phosphoserine phosphatase activity"/>
    <property type="evidence" value="ECO:0007669"/>
    <property type="project" value="InterPro"/>
</dbReference>
<evidence type="ECO:0000256" key="9">
    <source>
        <dbReference type="ARBA" id="ARBA00022842"/>
    </source>
</evidence>
<evidence type="ECO:0000256" key="6">
    <source>
        <dbReference type="ARBA" id="ARBA00022605"/>
    </source>
</evidence>
<dbReference type="InterPro" id="IPR050582">
    <property type="entry name" value="HAD-like_SerB"/>
</dbReference>
<dbReference type="GO" id="GO:0005737">
    <property type="term" value="C:cytoplasm"/>
    <property type="evidence" value="ECO:0007669"/>
    <property type="project" value="TreeGrafter"/>
</dbReference>
<dbReference type="GO" id="GO:0000287">
    <property type="term" value="F:magnesium ion binding"/>
    <property type="evidence" value="ECO:0007669"/>
    <property type="project" value="TreeGrafter"/>
</dbReference>
<reference evidence="14" key="1">
    <citation type="submission" date="2011-05" db="EMBL/GenBank/DDBJ databases">
        <authorList>
            <person name="Richards S.R."/>
            <person name="Qu J."/>
            <person name="Jiang H."/>
            <person name="Jhangiani S.N."/>
            <person name="Agravi P."/>
            <person name="Goodspeed R."/>
            <person name="Gross S."/>
            <person name="Mandapat C."/>
            <person name="Jackson L."/>
            <person name="Mathew T."/>
            <person name="Pu L."/>
            <person name="Thornton R."/>
            <person name="Saada N."/>
            <person name="Wilczek-Boney K.B."/>
            <person name="Lee S."/>
            <person name="Kovar C."/>
            <person name="Wu Y."/>
            <person name="Scherer S.E."/>
            <person name="Worley K.C."/>
            <person name="Muzny D.M."/>
            <person name="Gibbs R."/>
        </authorList>
    </citation>
    <scope>NUCLEOTIDE SEQUENCE</scope>
    <source>
        <strain evidence="14">Brora</strain>
    </source>
</reference>
<evidence type="ECO:0000256" key="10">
    <source>
        <dbReference type="ARBA" id="ARBA00023299"/>
    </source>
</evidence>
<organism evidence="13 14">
    <name type="scientific">Strigamia maritima</name>
    <name type="common">European centipede</name>
    <name type="synonym">Geophilus maritimus</name>
    <dbReference type="NCBI Taxonomy" id="126957"/>
    <lineage>
        <taxon>Eukaryota</taxon>
        <taxon>Metazoa</taxon>
        <taxon>Ecdysozoa</taxon>
        <taxon>Arthropoda</taxon>
        <taxon>Myriapoda</taxon>
        <taxon>Chilopoda</taxon>
        <taxon>Pleurostigmophora</taxon>
        <taxon>Geophilomorpha</taxon>
        <taxon>Linotaeniidae</taxon>
        <taxon>Strigamia</taxon>
    </lineage>
</organism>
<dbReference type="CDD" id="cd04309">
    <property type="entry name" value="HAD_PSP_eu"/>
    <property type="match status" value="1"/>
</dbReference>
<dbReference type="GO" id="GO:0006564">
    <property type="term" value="P:L-serine biosynthetic process"/>
    <property type="evidence" value="ECO:0007669"/>
    <property type="project" value="UniProtKB-KW"/>
</dbReference>
<dbReference type="EnsemblMetazoa" id="SMAR000359-RA">
    <property type="protein sequence ID" value="SMAR000359-PA"/>
    <property type="gene ID" value="SMAR000359"/>
</dbReference>
<protein>
    <recommendedName>
        <fullName evidence="5">Phosphoserine phosphatase</fullName>
        <ecNumber evidence="4">3.1.3.3</ecNumber>
    </recommendedName>
    <alternativeName>
        <fullName evidence="11">O-phosphoserine phosphohydrolase</fullName>
    </alternativeName>
</protein>
<dbReference type="SUPFAM" id="SSF56784">
    <property type="entry name" value="HAD-like"/>
    <property type="match status" value="1"/>
</dbReference>
<comment type="cofactor">
    <cofactor evidence="1">
        <name>Mg(2+)</name>
        <dbReference type="ChEBI" id="CHEBI:18420"/>
    </cofactor>
</comment>
<evidence type="ECO:0000313" key="13">
    <source>
        <dbReference type="EnsemblMetazoa" id="SMAR000359-PA"/>
    </source>
</evidence>
<evidence type="ECO:0000256" key="2">
    <source>
        <dbReference type="ARBA" id="ARBA00005135"/>
    </source>
</evidence>
<dbReference type="HOGENOM" id="CLU_036368_2_1_1"/>
<evidence type="ECO:0000256" key="3">
    <source>
        <dbReference type="ARBA" id="ARBA00009184"/>
    </source>
</evidence>
<dbReference type="NCBIfam" id="TIGR00338">
    <property type="entry name" value="serB"/>
    <property type="match status" value="1"/>
</dbReference>